<reference evidence="1 2" key="1">
    <citation type="submission" date="2020-09" db="EMBL/GenBank/DDBJ databases">
        <title>De no assembly of potato wild relative species, Solanum commersonii.</title>
        <authorList>
            <person name="Cho K."/>
        </authorList>
    </citation>
    <scope>NUCLEOTIDE SEQUENCE [LARGE SCALE GENOMIC DNA]</scope>
    <source>
        <strain evidence="1">LZ3.2</strain>
        <tissue evidence="1">Leaf</tissue>
    </source>
</reference>
<name>A0A9J6AZ04_SOLCO</name>
<dbReference type="EMBL" id="JACXVP010000001">
    <property type="protein sequence ID" value="KAG5629319.1"/>
    <property type="molecule type" value="Genomic_DNA"/>
</dbReference>
<organism evidence="1 2">
    <name type="scientific">Solanum commersonii</name>
    <name type="common">Commerson's wild potato</name>
    <name type="synonym">Commerson's nightshade</name>
    <dbReference type="NCBI Taxonomy" id="4109"/>
    <lineage>
        <taxon>Eukaryota</taxon>
        <taxon>Viridiplantae</taxon>
        <taxon>Streptophyta</taxon>
        <taxon>Embryophyta</taxon>
        <taxon>Tracheophyta</taxon>
        <taxon>Spermatophyta</taxon>
        <taxon>Magnoliopsida</taxon>
        <taxon>eudicotyledons</taxon>
        <taxon>Gunneridae</taxon>
        <taxon>Pentapetalae</taxon>
        <taxon>asterids</taxon>
        <taxon>lamiids</taxon>
        <taxon>Solanales</taxon>
        <taxon>Solanaceae</taxon>
        <taxon>Solanoideae</taxon>
        <taxon>Solaneae</taxon>
        <taxon>Solanum</taxon>
    </lineage>
</organism>
<keyword evidence="2" id="KW-1185">Reference proteome</keyword>
<evidence type="ECO:0000313" key="1">
    <source>
        <dbReference type="EMBL" id="KAG5629319.1"/>
    </source>
</evidence>
<comment type="caution">
    <text evidence="1">The sequence shown here is derived from an EMBL/GenBank/DDBJ whole genome shotgun (WGS) entry which is preliminary data.</text>
</comment>
<accession>A0A9J6AZ04</accession>
<proteinExistence type="predicted"/>
<sequence length="105" mass="11982">MMMDLHLRGILLRRPVHWMKLLPVKINPDSLAGHLLTMRLISWTKMTKILVQKGAGALGSTGEYTMTNIGKSKNCVERAPLLKEHPTMRLRILRKGMVGVIHHRH</sequence>
<dbReference type="AlphaFoldDB" id="A0A9J6AZ04"/>
<evidence type="ECO:0000313" key="2">
    <source>
        <dbReference type="Proteomes" id="UP000824120"/>
    </source>
</evidence>
<gene>
    <name evidence="1" type="ORF">H5410_001036</name>
</gene>
<protein>
    <submittedName>
        <fullName evidence="1">Uncharacterized protein</fullName>
    </submittedName>
</protein>
<dbReference type="Proteomes" id="UP000824120">
    <property type="component" value="Chromosome 1"/>
</dbReference>